<keyword evidence="6" id="KW-1185">Reference proteome</keyword>
<dbReference type="Proteomes" id="UP000276133">
    <property type="component" value="Unassembled WGS sequence"/>
</dbReference>
<organism evidence="5 6">
    <name type="scientific">Brachionus plicatilis</name>
    <name type="common">Marine rotifer</name>
    <name type="synonym">Brachionus muelleri</name>
    <dbReference type="NCBI Taxonomy" id="10195"/>
    <lineage>
        <taxon>Eukaryota</taxon>
        <taxon>Metazoa</taxon>
        <taxon>Spiralia</taxon>
        <taxon>Gnathifera</taxon>
        <taxon>Rotifera</taxon>
        <taxon>Eurotatoria</taxon>
        <taxon>Monogononta</taxon>
        <taxon>Pseudotrocha</taxon>
        <taxon>Ploima</taxon>
        <taxon>Brachionidae</taxon>
        <taxon>Brachionus</taxon>
    </lineage>
</organism>
<dbReference type="SMART" id="SM00386">
    <property type="entry name" value="HAT"/>
    <property type="match status" value="8"/>
</dbReference>
<evidence type="ECO:0000313" key="5">
    <source>
        <dbReference type="EMBL" id="RNA04029.1"/>
    </source>
</evidence>
<proteinExistence type="predicted"/>
<accession>A0A3M7PYU0</accession>
<dbReference type="Gene3D" id="1.25.40.1040">
    <property type="match status" value="1"/>
</dbReference>
<dbReference type="InterPro" id="IPR045243">
    <property type="entry name" value="Rna14-like"/>
</dbReference>
<evidence type="ECO:0000256" key="2">
    <source>
        <dbReference type="ARBA" id="ARBA00022737"/>
    </source>
</evidence>
<dbReference type="PANTHER" id="PTHR19980:SF0">
    <property type="entry name" value="CLEAVAGE STIMULATION FACTOR SUBUNIT 3"/>
    <property type="match status" value="1"/>
</dbReference>
<protein>
    <submittedName>
        <fullName evidence="5">Cleavage stimulation factor subunit 3</fullName>
    </submittedName>
</protein>
<evidence type="ECO:0000256" key="3">
    <source>
        <dbReference type="ARBA" id="ARBA00023242"/>
    </source>
</evidence>
<dbReference type="PANTHER" id="PTHR19980">
    <property type="entry name" value="RNA CLEAVAGE STIMULATION FACTOR"/>
    <property type="match status" value="1"/>
</dbReference>
<gene>
    <name evidence="5" type="ORF">BpHYR1_024503</name>
</gene>
<evidence type="ECO:0000313" key="6">
    <source>
        <dbReference type="Proteomes" id="UP000276133"/>
    </source>
</evidence>
<sequence>MSITIEKAKEKIIFNPNSLDSWNILIKDAQEKPMEETRPFFEQLITQFPTSSKYWKIFIEEEIKHKNFDQVEKLFERCLNKILNIDLWKCFLNYLKESKRHHQDYNKIMIQAYDSAVKKIGLDVLSYSIWLDYTSFLKSLDLNVSDQNDKQTLYETIRKIYRMALENPMANIDQVWKEYCAFENQVNPNNAEDLIESLNKEFQTVKKVSKEYENVTRPLERNLPALNLEYPLDEDEDIRQLHAWKRYILWEKQNPLKLNNHRDVIRRVIFAYEQAFLCMAYHCDLWHEAALFLKNQKEPLKRIDKLDGKTISEITETAAASLYERAITTFMKNSCLTHLAYADFEESRTRITKVYDIYEKCLSEEKLDHATLAWIHYIFFVRRNEDILAARKLFKRARQDSRITYHLFIANALLEYFHTKDKTVGFNIFHLGTKKFSHEPEYMLAFIKYMSHLNEDNNARVLFERILTTDDIPAYKTNEIWSEFLKFECAVGDLASILKVDKKRLKVFESVQNNPLNEVTQSSLMIDRYKYMDLLPCNVIELKSMGYKSLNGHLASSIQASAMANLSAIFSNNVSISQADLAAVAASEFKRSKLPTPDISQMMPFKPVRNILPGMMHSIAGGVFPFPPAVTELVKRLPPPSTYEGPFVIIDELIRKFQESDIPEDFQPFYVQINGEPIRDFEHLSTSSMLKRTFVGAGSDDEDTKKGKSMDIYKQRQYKKLIQK</sequence>
<dbReference type="EMBL" id="REGN01008261">
    <property type="protein sequence ID" value="RNA04029.1"/>
    <property type="molecule type" value="Genomic_DNA"/>
</dbReference>
<dbReference type="GO" id="GO:0005634">
    <property type="term" value="C:nucleus"/>
    <property type="evidence" value="ECO:0007669"/>
    <property type="project" value="UniProtKB-SubCell"/>
</dbReference>
<reference evidence="5 6" key="1">
    <citation type="journal article" date="2018" name="Sci. Rep.">
        <title>Genomic signatures of local adaptation to the degree of environmental predictability in rotifers.</title>
        <authorList>
            <person name="Franch-Gras L."/>
            <person name="Hahn C."/>
            <person name="Garcia-Roger E.M."/>
            <person name="Carmona M.J."/>
            <person name="Serra M."/>
            <person name="Gomez A."/>
        </authorList>
    </citation>
    <scope>NUCLEOTIDE SEQUENCE [LARGE SCALE GENOMIC DNA]</scope>
    <source>
        <strain evidence="5">HYR1</strain>
    </source>
</reference>
<comment type="caution">
    <text evidence="5">The sequence shown here is derived from an EMBL/GenBank/DDBJ whole genome shotgun (WGS) entry which is preliminary data.</text>
</comment>
<name>A0A3M7PYU0_BRAPC</name>
<dbReference type="GO" id="GO:0003729">
    <property type="term" value="F:mRNA binding"/>
    <property type="evidence" value="ECO:0007669"/>
    <property type="project" value="TreeGrafter"/>
</dbReference>
<comment type="subcellular location">
    <subcellularLocation>
        <location evidence="1">Nucleus</location>
    </subcellularLocation>
</comment>
<dbReference type="InterPro" id="IPR008847">
    <property type="entry name" value="Suf"/>
</dbReference>
<dbReference type="SUPFAM" id="SSF48452">
    <property type="entry name" value="TPR-like"/>
    <property type="match status" value="1"/>
</dbReference>
<dbReference type="STRING" id="10195.A0A3M7PYU0"/>
<dbReference type="InterPro" id="IPR011990">
    <property type="entry name" value="TPR-like_helical_dom_sf"/>
</dbReference>
<dbReference type="Pfam" id="PF05843">
    <property type="entry name" value="Suf"/>
    <property type="match status" value="1"/>
</dbReference>
<evidence type="ECO:0000256" key="1">
    <source>
        <dbReference type="ARBA" id="ARBA00004123"/>
    </source>
</evidence>
<dbReference type="OrthoDB" id="26282at2759"/>
<dbReference type="AlphaFoldDB" id="A0A3M7PYU0"/>
<dbReference type="InterPro" id="IPR003107">
    <property type="entry name" value="HAT"/>
</dbReference>
<keyword evidence="2" id="KW-0677">Repeat</keyword>
<feature type="domain" description="Suppressor of forked" evidence="4">
    <location>
        <begin position="5"/>
        <end position="541"/>
    </location>
</feature>
<keyword evidence="3" id="KW-0539">Nucleus</keyword>
<dbReference type="GO" id="GO:0031124">
    <property type="term" value="P:mRNA 3'-end processing"/>
    <property type="evidence" value="ECO:0007669"/>
    <property type="project" value="InterPro"/>
</dbReference>
<evidence type="ECO:0000259" key="4">
    <source>
        <dbReference type="Pfam" id="PF05843"/>
    </source>
</evidence>